<dbReference type="GO" id="GO:0016020">
    <property type="term" value="C:membrane"/>
    <property type="evidence" value="ECO:0007669"/>
    <property type="project" value="InterPro"/>
</dbReference>
<dbReference type="InterPro" id="IPR050482">
    <property type="entry name" value="Sensor_HK_TwoCompSys"/>
</dbReference>
<evidence type="ECO:0000256" key="2">
    <source>
        <dbReference type="ARBA" id="ARBA00022777"/>
    </source>
</evidence>
<feature type="domain" description="GAF" evidence="4">
    <location>
        <begin position="60"/>
        <end position="209"/>
    </location>
</feature>
<feature type="domain" description="GAF" evidence="4">
    <location>
        <begin position="230"/>
        <end position="381"/>
    </location>
</feature>
<dbReference type="SMART" id="SM00065">
    <property type="entry name" value="GAF"/>
    <property type="match status" value="2"/>
</dbReference>
<accession>A0A975SZL4</accession>
<evidence type="ECO:0000259" key="4">
    <source>
        <dbReference type="SMART" id="SM00065"/>
    </source>
</evidence>
<dbReference type="Proteomes" id="UP000683575">
    <property type="component" value="Chromosome"/>
</dbReference>
<evidence type="ECO:0000313" key="7">
    <source>
        <dbReference type="Proteomes" id="UP000683575"/>
    </source>
</evidence>
<dbReference type="PANTHER" id="PTHR24421:SF56">
    <property type="entry name" value="OXYGEN SENSOR HISTIDINE KINASE RESPONSE REGULATOR DOST"/>
    <property type="match status" value="1"/>
</dbReference>
<dbReference type="PANTHER" id="PTHR24421">
    <property type="entry name" value="NITRATE/NITRITE SENSOR PROTEIN NARX-RELATED"/>
    <property type="match status" value="1"/>
</dbReference>
<evidence type="ECO:0000313" key="6">
    <source>
        <dbReference type="EMBL" id="QWZ08867.1"/>
    </source>
</evidence>
<keyword evidence="2 6" id="KW-0418">Kinase</keyword>
<reference evidence="6" key="1">
    <citation type="submission" date="2021-06" db="EMBL/GenBank/DDBJ databases">
        <title>Complete genome sequence of Nocardioides sp. G188.</title>
        <authorList>
            <person name="Im W.-T."/>
        </authorList>
    </citation>
    <scope>NUCLEOTIDE SEQUENCE</scope>
    <source>
        <strain evidence="6">G188</strain>
    </source>
</reference>
<name>A0A975SZL4_9ACTN</name>
<dbReference type="AlphaFoldDB" id="A0A975SZL4"/>
<dbReference type="InterPro" id="IPR011712">
    <property type="entry name" value="Sig_transdc_His_kin_sub3_dim/P"/>
</dbReference>
<keyword evidence="1" id="KW-0808">Transferase</keyword>
<gene>
    <name evidence="6" type="ORF">KRR39_03165</name>
</gene>
<keyword evidence="3" id="KW-0902">Two-component regulatory system</keyword>
<keyword evidence="7" id="KW-1185">Reference proteome</keyword>
<evidence type="ECO:0000259" key="5">
    <source>
        <dbReference type="SMART" id="SM00387"/>
    </source>
</evidence>
<dbReference type="Pfam" id="PF13185">
    <property type="entry name" value="GAF_2"/>
    <property type="match status" value="2"/>
</dbReference>
<dbReference type="RefSeq" id="WP_216940713.1">
    <property type="nucleotide sequence ID" value="NZ_CP077062.1"/>
</dbReference>
<dbReference type="GO" id="GO:0000155">
    <property type="term" value="F:phosphorelay sensor kinase activity"/>
    <property type="evidence" value="ECO:0007669"/>
    <property type="project" value="InterPro"/>
</dbReference>
<dbReference type="KEGG" id="nps:KRR39_03165"/>
<evidence type="ECO:0000256" key="1">
    <source>
        <dbReference type="ARBA" id="ARBA00022679"/>
    </source>
</evidence>
<dbReference type="SMART" id="SM00387">
    <property type="entry name" value="HATPase_c"/>
    <property type="match status" value="1"/>
</dbReference>
<dbReference type="Pfam" id="PF02518">
    <property type="entry name" value="HATPase_c"/>
    <property type="match status" value="1"/>
</dbReference>
<protein>
    <submittedName>
        <fullName evidence="6">GAF domain-containing sensor histidine kinase</fullName>
    </submittedName>
</protein>
<proteinExistence type="predicted"/>
<organism evidence="6 7">
    <name type="scientific">Nocardioides panacis</name>
    <dbReference type="NCBI Taxonomy" id="2849501"/>
    <lineage>
        <taxon>Bacteria</taxon>
        <taxon>Bacillati</taxon>
        <taxon>Actinomycetota</taxon>
        <taxon>Actinomycetes</taxon>
        <taxon>Propionibacteriales</taxon>
        <taxon>Nocardioidaceae</taxon>
        <taxon>Nocardioides</taxon>
    </lineage>
</organism>
<dbReference type="CDD" id="cd16917">
    <property type="entry name" value="HATPase_UhpB-NarQ-NarX-like"/>
    <property type="match status" value="1"/>
</dbReference>
<dbReference type="Pfam" id="PF07730">
    <property type="entry name" value="HisKA_3"/>
    <property type="match status" value="1"/>
</dbReference>
<feature type="domain" description="Histidine kinase/HSP90-like ATPase" evidence="5">
    <location>
        <begin position="491"/>
        <end position="579"/>
    </location>
</feature>
<dbReference type="InterPro" id="IPR003594">
    <property type="entry name" value="HATPase_dom"/>
</dbReference>
<dbReference type="InterPro" id="IPR003018">
    <property type="entry name" value="GAF"/>
</dbReference>
<evidence type="ECO:0000256" key="3">
    <source>
        <dbReference type="ARBA" id="ARBA00023012"/>
    </source>
</evidence>
<sequence length="579" mass="61343">MGSSSNEGPPSPSSVLPPLSGAGLDDLLRELLARVDGVVQDQRRLRLLLDAVVGIAADLSLDSVLARIVQVASELADARYAALGVLGGGSEQPLRAFIHHGISEQQGEQIGDLPSGHGLLGLIIDRPEPLRLHDIAEHAASYGFPEHHPEMRSFLGVPVRIGDRVFGNLYLTEKAGDGDFTEQDEAVVVALAAAAGVVIENALLYEEGARREQWLEATAEIAGSLVGGVSRVDALQTVADRARQIASADLATVVVRAEGDHLEVEVISGAATPEPGVDAPLSVHSTLAGTVIATGETVVVENVLTDDRVARHVLPDHWPPTLGPMVLVPLRTPDGIEGVLTLAWTRDRVTAFRGLDVQMPERFAAQAALALQVDRGREDREKLAVFEDRDRIGRDLHDLVIQRLFAIGLGLENTARVAEQPEVADRVAAAVDDIDETIKDIRRSIFALSVAADSADVRAMVGDLVERAAKVLGFAPTLRFEGPVNSAVSSRTAPHLAAVLGEALTNVARHADATRAWVHLAAGRQVVLTVGDDGRGIAPDVTQSGLRNIRERAEDLEGTCSIESAPGDGTVVTWTVPAG</sequence>
<dbReference type="EMBL" id="CP077062">
    <property type="protein sequence ID" value="QWZ08867.1"/>
    <property type="molecule type" value="Genomic_DNA"/>
</dbReference>
<dbReference type="GO" id="GO:0046983">
    <property type="term" value="F:protein dimerization activity"/>
    <property type="evidence" value="ECO:0007669"/>
    <property type="project" value="InterPro"/>
</dbReference>